<dbReference type="NCBIfam" id="TIGR00964">
    <property type="entry name" value="secE_bact"/>
    <property type="match status" value="1"/>
</dbReference>
<dbReference type="InterPro" id="IPR001901">
    <property type="entry name" value="Translocase_SecE/Sec61-g"/>
</dbReference>
<dbReference type="PANTHER" id="PTHR33910">
    <property type="entry name" value="PROTEIN TRANSLOCASE SUBUNIT SECE"/>
    <property type="match status" value="1"/>
</dbReference>
<keyword evidence="2 9" id="KW-0813">Transport</keyword>
<dbReference type="PANTHER" id="PTHR33910:SF1">
    <property type="entry name" value="PROTEIN TRANSLOCASE SUBUNIT SECE"/>
    <property type="match status" value="1"/>
</dbReference>
<evidence type="ECO:0000256" key="3">
    <source>
        <dbReference type="ARBA" id="ARBA00022475"/>
    </source>
</evidence>
<name>A0A4R2R182_9PSEU</name>
<keyword evidence="4 9" id="KW-0812">Transmembrane</keyword>
<keyword evidence="8 9" id="KW-0472">Membrane</keyword>
<evidence type="ECO:0000256" key="1">
    <source>
        <dbReference type="ARBA" id="ARBA00004370"/>
    </source>
</evidence>
<dbReference type="Pfam" id="PF00584">
    <property type="entry name" value="SecE"/>
    <property type="match status" value="1"/>
</dbReference>
<feature type="compositionally biased region" description="Basic and acidic residues" evidence="10">
    <location>
        <begin position="60"/>
        <end position="80"/>
    </location>
</feature>
<dbReference type="GO" id="GO:0009306">
    <property type="term" value="P:protein secretion"/>
    <property type="evidence" value="ECO:0007669"/>
    <property type="project" value="UniProtKB-UniRule"/>
</dbReference>
<comment type="subcellular location">
    <subcellularLocation>
        <location evidence="9">Cell membrane</location>
        <topology evidence="9">Single-pass membrane protein</topology>
    </subcellularLocation>
    <subcellularLocation>
        <location evidence="1">Membrane</location>
    </subcellularLocation>
</comment>
<organism evidence="11 12">
    <name type="scientific">Tamaricihabitans halophyticus</name>
    <dbReference type="NCBI Taxonomy" id="1262583"/>
    <lineage>
        <taxon>Bacteria</taxon>
        <taxon>Bacillati</taxon>
        <taxon>Actinomycetota</taxon>
        <taxon>Actinomycetes</taxon>
        <taxon>Pseudonocardiales</taxon>
        <taxon>Pseudonocardiaceae</taxon>
        <taxon>Tamaricihabitans</taxon>
    </lineage>
</organism>
<dbReference type="HAMAP" id="MF_00422">
    <property type="entry name" value="SecE"/>
    <property type="match status" value="1"/>
</dbReference>
<comment type="subunit">
    <text evidence="9">Component of the Sec protein translocase complex. Heterotrimer consisting of SecY, SecE and SecG subunits. The heterotrimers can form oligomers, although 1 heterotrimer is thought to be able to translocate proteins. Interacts with the ribosome. Interacts with SecDF, and other proteins may be involved. Interacts with SecA.</text>
</comment>
<evidence type="ECO:0000256" key="5">
    <source>
        <dbReference type="ARBA" id="ARBA00022927"/>
    </source>
</evidence>
<dbReference type="InterPro" id="IPR038379">
    <property type="entry name" value="SecE_sf"/>
</dbReference>
<comment type="similarity">
    <text evidence="9">Belongs to the SecE/SEC61-gamma family.</text>
</comment>
<dbReference type="GO" id="GO:0043952">
    <property type="term" value="P:protein transport by the Sec complex"/>
    <property type="evidence" value="ECO:0007669"/>
    <property type="project" value="UniProtKB-UniRule"/>
</dbReference>
<comment type="caution">
    <text evidence="11">The sequence shown here is derived from an EMBL/GenBank/DDBJ whole genome shotgun (WGS) entry which is preliminary data.</text>
</comment>
<dbReference type="AlphaFoldDB" id="A0A4R2R182"/>
<reference evidence="11 12" key="1">
    <citation type="submission" date="2019-03" db="EMBL/GenBank/DDBJ databases">
        <title>Genomic Encyclopedia of Type Strains, Phase IV (KMG-IV): sequencing the most valuable type-strain genomes for metagenomic binning, comparative biology and taxonomic classification.</title>
        <authorList>
            <person name="Goeker M."/>
        </authorList>
    </citation>
    <scope>NUCLEOTIDE SEQUENCE [LARGE SCALE GENOMIC DNA]</scope>
    <source>
        <strain evidence="11 12">DSM 45765</strain>
    </source>
</reference>
<dbReference type="EMBL" id="SLXQ01000005">
    <property type="protein sequence ID" value="TCP53175.1"/>
    <property type="molecule type" value="Genomic_DNA"/>
</dbReference>
<evidence type="ECO:0000256" key="9">
    <source>
        <dbReference type="HAMAP-Rule" id="MF_00422"/>
    </source>
</evidence>
<dbReference type="RefSeq" id="WP_132877606.1">
    <property type="nucleotide sequence ID" value="NZ_SLXQ01000005.1"/>
</dbReference>
<evidence type="ECO:0000256" key="6">
    <source>
        <dbReference type="ARBA" id="ARBA00022989"/>
    </source>
</evidence>
<dbReference type="Proteomes" id="UP000294911">
    <property type="component" value="Unassembled WGS sequence"/>
</dbReference>
<evidence type="ECO:0000313" key="11">
    <source>
        <dbReference type="EMBL" id="TCP53175.1"/>
    </source>
</evidence>
<dbReference type="GO" id="GO:0008320">
    <property type="term" value="F:protein transmembrane transporter activity"/>
    <property type="evidence" value="ECO:0007669"/>
    <property type="project" value="UniProtKB-UniRule"/>
</dbReference>
<keyword evidence="3 9" id="KW-1003">Cell membrane</keyword>
<dbReference type="OrthoDB" id="9805743at2"/>
<feature type="compositionally biased region" description="Basic and acidic residues" evidence="10">
    <location>
        <begin position="1"/>
        <end position="15"/>
    </location>
</feature>
<dbReference type="Gene3D" id="1.20.5.1030">
    <property type="entry name" value="Preprotein translocase secy subunit"/>
    <property type="match status" value="1"/>
</dbReference>
<proteinExistence type="inferred from homology"/>
<dbReference type="GO" id="GO:0065002">
    <property type="term" value="P:intracellular protein transmembrane transport"/>
    <property type="evidence" value="ECO:0007669"/>
    <property type="project" value="UniProtKB-UniRule"/>
</dbReference>
<evidence type="ECO:0000313" key="12">
    <source>
        <dbReference type="Proteomes" id="UP000294911"/>
    </source>
</evidence>
<dbReference type="PROSITE" id="PS01067">
    <property type="entry name" value="SECE_SEC61G"/>
    <property type="match status" value="1"/>
</dbReference>
<keyword evidence="6 9" id="KW-1133">Transmembrane helix</keyword>
<feature type="region of interest" description="Disordered" evidence="10">
    <location>
        <begin position="1"/>
        <end position="80"/>
    </location>
</feature>
<protein>
    <recommendedName>
        <fullName evidence="9">Protein translocase subunit SecE</fullName>
    </recommendedName>
</protein>
<dbReference type="InterPro" id="IPR005807">
    <property type="entry name" value="SecE_bac"/>
</dbReference>
<evidence type="ECO:0000256" key="7">
    <source>
        <dbReference type="ARBA" id="ARBA00023010"/>
    </source>
</evidence>
<evidence type="ECO:0000256" key="10">
    <source>
        <dbReference type="SAM" id="MobiDB-lite"/>
    </source>
</evidence>
<gene>
    <name evidence="9" type="primary">secE</name>
    <name evidence="11" type="ORF">EV191_105242</name>
</gene>
<dbReference type="GO" id="GO:0005886">
    <property type="term" value="C:plasma membrane"/>
    <property type="evidence" value="ECO:0007669"/>
    <property type="project" value="UniProtKB-SubCell"/>
</dbReference>
<evidence type="ECO:0000256" key="8">
    <source>
        <dbReference type="ARBA" id="ARBA00023136"/>
    </source>
</evidence>
<keyword evidence="12" id="KW-1185">Reference proteome</keyword>
<evidence type="ECO:0000256" key="2">
    <source>
        <dbReference type="ARBA" id="ARBA00022448"/>
    </source>
</evidence>
<keyword evidence="7 9" id="KW-0811">Translocation</keyword>
<evidence type="ECO:0000256" key="4">
    <source>
        <dbReference type="ARBA" id="ARBA00022692"/>
    </source>
</evidence>
<keyword evidence="5 9" id="KW-0653">Protein transport</keyword>
<comment type="function">
    <text evidence="9">Essential subunit of the Sec protein translocation channel SecYEG. Clamps together the 2 halves of SecY. May contact the channel plug during translocation.</text>
</comment>
<feature type="transmembrane region" description="Helical" evidence="9">
    <location>
        <begin position="110"/>
        <end position="135"/>
    </location>
</feature>
<dbReference type="GO" id="GO:0006605">
    <property type="term" value="P:protein targeting"/>
    <property type="evidence" value="ECO:0007669"/>
    <property type="project" value="UniProtKB-UniRule"/>
</dbReference>
<sequence length="144" mass="15877">MTEDGDKDRTEDQDSSRPVSASARRERRESAGSTAKPAGKRSDAGKKSAKGGDAAAPKSKSGDVKDNTPRSARTREDKEKRPSLFARLARFFREVVGELRKVIWPTKKQMITYTIVVLVFVAFMVTLVAGLDLAFSRGVLWLFG</sequence>
<accession>A0A4R2R182</accession>